<feature type="chain" id="PRO_5024849141" evidence="1">
    <location>
        <begin position="23"/>
        <end position="198"/>
    </location>
</feature>
<comment type="caution">
    <text evidence="2">The sequence shown here is derived from an EMBL/GenBank/DDBJ whole genome shotgun (WGS) entry which is preliminary data.</text>
</comment>
<dbReference type="Proteomes" id="UP000182661">
    <property type="component" value="Unassembled WGS sequence"/>
</dbReference>
<accession>A0A657LY95</accession>
<dbReference type="AlphaFoldDB" id="A0A657LY95"/>
<organism evidence="2 3">
    <name type="scientific">Pararhizobium antarcticum</name>
    <dbReference type="NCBI Taxonomy" id="1798805"/>
    <lineage>
        <taxon>Bacteria</taxon>
        <taxon>Pseudomonadati</taxon>
        <taxon>Pseudomonadota</taxon>
        <taxon>Alphaproteobacteria</taxon>
        <taxon>Hyphomicrobiales</taxon>
        <taxon>Rhizobiaceae</taxon>
        <taxon>Rhizobium/Agrobacterium group</taxon>
        <taxon>Pararhizobium</taxon>
    </lineage>
</organism>
<feature type="signal peptide" evidence="1">
    <location>
        <begin position="1"/>
        <end position="22"/>
    </location>
</feature>
<gene>
    <name evidence="2" type="ORF">AX760_11190</name>
</gene>
<keyword evidence="3" id="KW-1185">Reference proteome</keyword>
<evidence type="ECO:0000313" key="3">
    <source>
        <dbReference type="Proteomes" id="UP000182661"/>
    </source>
</evidence>
<evidence type="ECO:0000256" key="1">
    <source>
        <dbReference type="SAM" id="SignalP"/>
    </source>
</evidence>
<protein>
    <submittedName>
        <fullName evidence="2">Uncharacterized protein</fullName>
    </submittedName>
</protein>
<keyword evidence="1" id="KW-0732">Signal</keyword>
<name>A0A657LY95_9HYPH</name>
<dbReference type="EMBL" id="LSRP01000046">
    <property type="protein sequence ID" value="OJG00040.1"/>
    <property type="molecule type" value="Genomic_DNA"/>
</dbReference>
<reference evidence="2 3" key="1">
    <citation type="submission" date="2016-02" db="EMBL/GenBank/DDBJ databases">
        <title>Genome sequencing of a beta-galactosidase producing bacteria Rhizobium sp. 59.</title>
        <authorList>
            <person name="Wang D."/>
            <person name="Kot W."/>
            <person name="Qin Y."/>
            <person name="Hansen L."/>
            <person name="Naqvi K."/>
            <person name="Rensing C."/>
        </authorList>
    </citation>
    <scope>NUCLEOTIDE SEQUENCE [LARGE SCALE GENOMIC DNA]</scope>
    <source>
        <strain evidence="2 3">59</strain>
    </source>
</reference>
<proteinExistence type="predicted"/>
<evidence type="ECO:0000313" key="2">
    <source>
        <dbReference type="EMBL" id="OJG00040.1"/>
    </source>
</evidence>
<sequence length="198" mass="20967">MRGFRGAAASAILAASAIFAQAGMASAGPLAEAAAKAEGLAASGDAIGAHDVLRQAISDFSESLPFSLGKAVFVKSDPAGYAMYEPKEEPVFKAGESLISYVEPIGLSWKQSAVQGKIETHFTVDFDILNPAGDVLAGQKAFGDFTFTGFFRNQEIYSTLTIDVSDAPAGDYILRFHFNDVNSGKRTSIDQPFKIAEN</sequence>